<dbReference type="Proteomes" id="UP001217089">
    <property type="component" value="Unassembled WGS sequence"/>
</dbReference>
<keyword evidence="4" id="KW-1185">Reference proteome</keyword>
<comment type="similarity">
    <text evidence="1">Belongs to the dynein light chain Tctex-type family.</text>
</comment>
<evidence type="ECO:0000313" key="3">
    <source>
        <dbReference type="EMBL" id="KAJ8314544.1"/>
    </source>
</evidence>
<dbReference type="InterPro" id="IPR005334">
    <property type="entry name" value="Tctex-1-like"/>
</dbReference>
<dbReference type="EMBL" id="JARBDR010000337">
    <property type="protein sequence ID" value="KAJ8314544.1"/>
    <property type="molecule type" value="Genomic_DNA"/>
</dbReference>
<dbReference type="CDD" id="cd21451">
    <property type="entry name" value="DLC-like_TCTEX1D"/>
    <property type="match status" value="1"/>
</dbReference>
<protein>
    <recommendedName>
        <fullName evidence="5">Tctex1 domain-containing protein 2</fullName>
    </recommendedName>
</protein>
<proteinExistence type="inferred from homology"/>
<organism evidence="3 4">
    <name type="scientific">Tegillarca granosa</name>
    <name type="common">Malaysian cockle</name>
    <name type="synonym">Anadara granosa</name>
    <dbReference type="NCBI Taxonomy" id="220873"/>
    <lineage>
        <taxon>Eukaryota</taxon>
        <taxon>Metazoa</taxon>
        <taxon>Spiralia</taxon>
        <taxon>Lophotrochozoa</taxon>
        <taxon>Mollusca</taxon>
        <taxon>Bivalvia</taxon>
        <taxon>Autobranchia</taxon>
        <taxon>Pteriomorphia</taxon>
        <taxon>Arcoida</taxon>
        <taxon>Arcoidea</taxon>
        <taxon>Arcidae</taxon>
        <taxon>Tegillarca</taxon>
    </lineage>
</organism>
<dbReference type="PANTHER" id="PTHR21255">
    <property type="entry name" value="T-COMPLEX-ASSOCIATED-TESTIS-EXPRESSED 1/ DYNEIN LIGHT CHAIN"/>
    <property type="match status" value="1"/>
</dbReference>
<gene>
    <name evidence="3" type="ORF">KUTeg_006694</name>
</gene>
<dbReference type="PANTHER" id="PTHR21255:SF65">
    <property type="entry name" value="TCTEX1 DOMAIN-CONTAINING PROTEIN 2"/>
    <property type="match status" value="1"/>
</dbReference>
<evidence type="ECO:0008006" key="5">
    <source>
        <dbReference type="Google" id="ProtNLM"/>
    </source>
</evidence>
<feature type="compositionally biased region" description="Basic and acidic residues" evidence="2">
    <location>
        <begin position="12"/>
        <end position="28"/>
    </location>
</feature>
<sequence>MSAAEVSGHPQVKIDKDAIKEHDTKEGDLATTEGPIVSQWKRRQSIMSKNSSIADTNGLGRRRSTFKGLATSILGTLNMRRMTKTSSQLQPLKPVIRMENTYKMVPDDDKEIKTSKIKQTVKQILETHLADETYCPYRSGKMACDLSGIIKNQMKELNFPRYKFICHVIIGQCGGQGMQISSRCVWAPSTDNYEYITYSNGSLFAVATVYGIYYE</sequence>
<reference evidence="3 4" key="1">
    <citation type="submission" date="2022-12" db="EMBL/GenBank/DDBJ databases">
        <title>Chromosome-level genome of Tegillarca granosa.</title>
        <authorList>
            <person name="Kim J."/>
        </authorList>
    </citation>
    <scope>NUCLEOTIDE SEQUENCE [LARGE SCALE GENOMIC DNA]</scope>
    <source>
        <strain evidence="3">Teg-2019</strain>
        <tissue evidence="3">Adductor muscle</tissue>
    </source>
</reference>
<dbReference type="Gene3D" id="3.30.1140.40">
    <property type="entry name" value="Tctex-1"/>
    <property type="match status" value="1"/>
</dbReference>
<evidence type="ECO:0000256" key="2">
    <source>
        <dbReference type="SAM" id="MobiDB-lite"/>
    </source>
</evidence>
<comment type="caution">
    <text evidence="3">The sequence shown here is derived from an EMBL/GenBank/DDBJ whole genome shotgun (WGS) entry which is preliminary data.</text>
</comment>
<evidence type="ECO:0000313" key="4">
    <source>
        <dbReference type="Proteomes" id="UP001217089"/>
    </source>
</evidence>
<accession>A0ABQ9FB17</accession>
<feature type="region of interest" description="Disordered" evidence="2">
    <location>
        <begin position="1"/>
        <end position="31"/>
    </location>
</feature>
<dbReference type="InterPro" id="IPR038586">
    <property type="entry name" value="Tctex-1-like_sf"/>
</dbReference>
<evidence type="ECO:0000256" key="1">
    <source>
        <dbReference type="ARBA" id="ARBA00005361"/>
    </source>
</evidence>
<dbReference type="Pfam" id="PF03645">
    <property type="entry name" value="Tctex-1"/>
    <property type="match status" value="1"/>
</dbReference>
<name>A0ABQ9FB17_TEGGR</name>